<evidence type="ECO:0000313" key="1">
    <source>
        <dbReference type="EMBL" id="MDN3706783.1"/>
    </source>
</evidence>
<comment type="caution">
    <text evidence="1">The sequence shown here is derived from an EMBL/GenBank/DDBJ whole genome shotgun (WGS) entry which is preliminary data.</text>
</comment>
<reference evidence="2" key="1">
    <citation type="journal article" date="2019" name="Int. J. Syst. Evol. Microbiol.">
        <title>The Global Catalogue of Microorganisms (GCM) 10K type strain sequencing project: providing services to taxonomists for standard genome sequencing and annotation.</title>
        <authorList>
            <consortium name="The Broad Institute Genomics Platform"/>
            <consortium name="The Broad Institute Genome Sequencing Center for Infectious Disease"/>
            <person name="Wu L."/>
            <person name="Ma J."/>
        </authorList>
    </citation>
    <scope>NUCLEOTIDE SEQUENCE [LARGE SCALE GENOMIC DNA]</scope>
    <source>
        <strain evidence="2">CECT 7184</strain>
    </source>
</reference>
<dbReference type="EMBL" id="JAUFQU010000001">
    <property type="protein sequence ID" value="MDN3706783.1"/>
    <property type="molecule type" value="Genomic_DNA"/>
</dbReference>
<organism evidence="1 2">
    <name type="scientific">Paenimyroides ceti</name>
    <dbReference type="NCBI Taxonomy" id="395087"/>
    <lineage>
        <taxon>Bacteria</taxon>
        <taxon>Pseudomonadati</taxon>
        <taxon>Bacteroidota</taxon>
        <taxon>Flavobacteriia</taxon>
        <taxon>Flavobacteriales</taxon>
        <taxon>Flavobacteriaceae</taxon>
        <taxon>Paenimyroides</taxon>
    </lineage>
</organism>
<dbReference type="RefSeq" id="WP_290362836.1">
    <property type="nucleotide sequence ID" value="NZ_JAUFQU010000001.1"/>
</dbReference>
<evidence type="ECO:0000313" key="2">
    <source>
        <dbReference type="Proteomes" id="UP001242368"/>
    </source>
</evidence>
<accession>A0ABT8CQJ1</accession>
<name>A0ABT8CQJ1_9FLAO</name>
<proteinExistence type="predicted"/>
<gene>
    <name evidence="1" type="ORF">QW060_06510</name>
</gene>
<sequence>MRDNGTLITFINDKCYLGDPNSPNDLSPIFNRLNSGVESGEDLGNALYHFYSNATVKTQINDLFKSYGYYGY</sequence>
<dbReference type="Proteomes" id="UP001242368">
    <property type="component" value="Unassembled WGS sequence"/>
</dbReference>
<keyword evidence="2" id="KW-1185">Reference proteome</keyword>
<protein>
    <submittedName>
        <fullName evidence="1">Uncharacterized protein</fullName>
    </submittedName>
</protein>